<feature type="non-terminal residue" evidence="2">
    <location>
        <position position="56"/>
    </location>
</feature>
<reference evidence="2" key="1">
    <citation type="submission" date="2022-07" db="EMBL/GenBank/DDBJ databases">
        <authorList>
            <person name="Trinca V."/>
            <person name="Uliana J.V.C."/>
            <person name="Torres T.T."/>
            <person name="Ward R.J."/>
            <person name="Monesi N."/>
        </authorList>
    </citation>
    <scope>NUCLEOTIDE SEQUENCE</scope>
    <source>
        <strain evidence="2">HSMRA1968</strain>
        <tissue evidence="2">Whole embryos</tissue>
    </source>
</reference>
<dbReference type="PANTHER" id="PTHR12925">
    <property type="entry name" value="HIKESHI FAMILY MEMBER"/>
    <property type="match status" value="1"/>
</dbReference>
<comment type="caution">
    <text evidence="2">The sequence shown here is derived from an EMBL/GenBank/DDBJ whole genome shotgun (WGS) entry which is preliminary data.</text>
</comment>
<evidence type="ECO:0000313" key="3">
    <source>
        <dbReference type="Proteomes" id="UP001151699"/>
    </source>
</evidence>
<dbReference type="GO" id="GO:0005634">
    <property type="term" value="C:nucleus"/>
    <property type="evidence" value="ECO:0007669"/>
    <property type="project" value="TreeGrafter"/>
</dbReference>
<gene>
    <name evidence="2" type="ORF">Bhyg_03006</name>
</gene>
<dbReference type="GO" id="GO:0061608">
    <property type="term" value="F:nuclear import signal receptor activity"/>
    <property type="evidence" value="ECO:0007669"/>
    <property type="project" value="TreeGrafter"/>
</dbReference>
<dbReference type="InterPro" id="IPR008493">
    <property type="entry name" value="Hikeshi-like_N"/>
</dbReference>
<dbReference type="Pfam" id="PF05603">
    <property type="entry name" value="Hikeshi-like_N"/>
    <property type="match status" value="1"/>
</dbReference>
<dbReference type="Proteomes" id="UP001151699">
    <property type="component" value="Chromosome A"/>
</dbReference>
<dbReference type="OrthoDB" id="10248398at2759"/>
<evidence type="ECO:0000259" key="1">
    <source>
        <dbReference type="Pfam" id="PF05603"/>
    </source>
</evidence>
<name>A0A9Q0S8B6_9DIPT</name>
<proteinExistence type="predicted"/>
<feature type="domain" description="Hikeshi-like N-terminal" evidence="1">
    <location>
        <begin position="5"/>
        <end position="56"/>
    </location>
</feature>
<sequence length="56" mass="6006">MLGCIVSGRLVQTDFQQVGETQFLINIPDADNINHIVVFLTGVVPLPNGSAGSVYF</sequence>
<organism evidence="2 3">
    <name type="scientific">Pseudolycoriella hygida</name>
    <dbReference type="NCBI Taxonomy" id="35572"/>
    <lineage>
        <taxon>Eukaryota</taxon>
        <taxon>Metazoa</taxon>
        <taxon>Ecdysozoa</taxon>
        <taxon>Arthropoda</taxon>
        <taxon>Hexapoda</taxon>
        <taxon>Insecta</taxon>
        <taxon>Pterygota</taxon>
        <taxon>Neoptera</taxon>
        <taxon>Endopterygota</taxon>
        <taxon>Diptera</taxon>
        <taxon>Nematocera</taxon>
        <taxon>Sciaroidea</taxon>
        <taxon>Sciaridae</taxon>
        <taxon>Pseudolycoriella</taxon>
    </lineage>
</organism>
<dbReference type="EMBL" id="WJQU01000001">
    <property type="protein sequence ID" value="KAJ6647783.1"/>
    <property type="molecule type" value="Genomic_DNA"/>
</dbReference>
<evidence type="ECO:0000313" key="2">
    <source>
        <dbReference type="EMBL" id="KAJ6647783.1"/>
    </source>
</evidence>
<dbReference type="GO" id="GO:0030544">
    <property type="term" value="F:Hsp70 protein binding"/>
    <property type="evidence" value="ECO:0007669"/>
    <property type="project" value="TreeGrafter"/>
</dbReference>
<protein>
    <submittedName>
        <fullName evidence="2">Protein OPI10 like</fullName>
    </submittedName>
</protein>
<dbReference type="InterPro" id="IPR031318">
    <property type="entry name" value="OPI10"/>
</dbReference>
<accession>A0A9Q0S8B6</accession>
<dbReference type="PANTHER" id="PTHR12925:SF0">
    <property type="entry name" value="PROTEIN HIKESHI"/>
    <property type="match status" value="1"/>
</dbReference>
<dbReference type="GO" id="GO:0005829">
    <property type="term" value="C:cytosol"/>
    <property type="evidence" value="ECO:0007669"/>
    <property type="project" value="TreeGrafter"/>
</dbReference>
<keyword evidence="3" id="KW-1185">Reference proteome</keyword>
<dbReference type="GO" id="GO:0006606">
    <property type="term" value="P:protein import into nucleus"/>
    <property type="evidence" value="ECO:0007669"/>
    <property type="project" value="TreeGrafter"/>
</dbReference>
<dbReference type="AlphaFoldDB" id="A0A9Q0S8B6"/>